<comment type="caution">
    <text evidence="2">The sequence shown here is derived from an EMBL/GenBank/DDBJ whole genome shotgun (WGS) entry which is preliminary data.</text>
</comment>
<dbReference type="Pfam" id="PF01901">
    <property type="entry name" value="O_anti_polymase"/>
    <property type="match status" value="1"/>
</dbReference>
<dbReference type="EMBL" id="LZRT01000142">
    <property type="protein sequence ID" value="OUM84152.1"/>
    <property type="molecule type" value="Genomic_DNA"/>
</dbReference>
<keyword evidence="1" id="KW-1133">Transmembrane helix</keyword>
<name>A0A1Y3P9W5_9BACI</name>
<dbReference type="AlphaFoldDB" id="A0A1Y3P9W5"/>
<feature type="transmembrane region" description="Helical" evidence="1">
    <location>
        <begin position="164"/>
        <end position="197"/>
    </location>
</feature>
<dbReference type="Proteomes" id="UP000196475">
    <property type="component" value="Unassembled WGS sequence"/>
</dbReference>
<evidence type="ECO:0008006" key="4">
    <source>
        <dbReference type="Google" id="ProtNLM"/>
    </source>
</evidence>
<feature type="transmembrane region" description="Helical" evidence="1">
    <location>
        <begin position="99"/>
        <end position="119"/>
    </location>
</feature>
<feature type="transmembrane region" description="Helical" evidence="1">
    <location>
        <begin position="36"/>
        <end position="60"/>
    </location>
</feature>
<feature type="transmembrane region" description="Helical" evidence="1">
    <location>
        <begin position="203"/>
        <end position="225"/>
    </location>
</feature>
<evidence type="ECO:0000313" key="2">
    <source>
        <dbReference type="EMBL" id="OUM84152.1"/>
    </source>
</evidence>
<dbReference type="NCBIfam" id="TIGR04370">
    <property type="entry name" value="glyco_rpt_poly"/>
    <property type="match status" value="1"/>
</dbReference>
<gene>
    <name evidence="2" type="ORF">BAA01_04255</name>
</gene>
<feature type="transmembrane region" description="Helical" evidence="1">
    <location>
        <begin position="131"/>
        <end position="152"/>
    </location>
</feature>
<evidence type="ECO:0000256" key="1">
    <source>
        <dbReference type="SAM" id="Phobius"/>
    </source>
</evidence>
<protein>
    <recommendedName>
        <fullName evidence="4">Oligosaccharide repeat unit polymerase</fullName>
    </recommendedName>
</protein>
<dbReference type="InterPro" id="IPR002760">
    <property type="entry name" value="O_anti_polymase"/>
</dbReference>
<keyword evidence="1" id="KW-0472">Membrane</keyword>
<evidence type="ECO:0000313" key="3">
    <source>
        <dbReference type="Proteomes" id="UP000196475"/>
    </source>
</evidence>
<organism evidence="2 3">
    <name type="scientific">Bacillus thermozeamaize</name>
    <dbReference type="NCBI Taxonomy" id="230954"/>
    <lineage>
        <taxon>Bacteria</taxon>
        <taxon>Bacillati</taxon>
        <taxon>Bacillota</taxon>
        <taxon>Bacilli</taxon>
        <taxon>Bacillales</taxon>
        <taxon>Bacillaceae</taxon>
        <taxon>Bacillus</taxon>
    </lineage>
</organism>
<feature type="transmembrane region" description="Helical" evidence="1">
    <location>
        <begin position="269"/>
        <end position="291"/>
    </location>
</feature>
<reference evidence="3" key="1">
    <citation type="submission" date="2016-06" db="EMBL/GenBank/DDBJ databases">
        <authorList>
            <person name="Nascimento L."/>
            <person name="Pereira R.V."/>
            <person name="Martins L.F."/>
            <person name="Quaggio R.B."/>
            <person name="Silva A.M."/>
            <person name="Setubal J.C."/>
        </authorList>
    </citation>
    <scope>NUCLEOTIDE SEQUENCE [LARGE SCALE GENOMIC DNA]</scope>
</reference>
<feature type="transmembrane region" description="Helical" evidence="1">
    <location>
        <begin position="361"/>
        <end position="380"/>
    </location>
</feature>
<sequence>MNRQARQLDWFSPVILFPLVYIGYVLLGMLPMSNLWYPPASVLLVFGMGLVFYLAGALLASRILRDAPNLLFYEKIVRVNASDQPLKEREEKAAQRLRWLSYLIIGLGFLASLLVIRSGIPILNPDNRGNINAAVKMLTEGLWFGLGLYFFVGASRRLERGWRALFLMTGMIVLFLVLLAYRTPLIYLAFILLLWWHYQHRPVTAVQLGFFGLLVVLSGTLFSYLRQILIYGVNGWNDYVMRIGIDPAWSWLVPFHLVTREGVSVFQMLAYLIPPSGGMFGQFHLSAFLSAMPGEQFSPRRIVTNLLGNRPQVTTTPSLIGPFYVDFGLIGVAVGMLLLGLVLGSLYILMKKARGIEQQVIGFLYAFLLGMSLIGIHTGILDISTFLMLVFGYLVWRFVAVWLSLANRSRKEEFGP</sequence>
<feature type="transmembrane region" description="Helical" evidence="1">
    <location>
        <begin position="327"/>
        <end position="349"/>
    </location>
</feature>
<proteinExistence type="predicted"/>
<keyword evidence="1" id="KW-0812">Transmembrane</keyword>
<feature type="transmembrane region" description="Helical" evidence="1">
    <location>
        <begin position="12"/>
        <end position="30"/>
    </location>
</feature>
<feature type="transmembrane region" description="Helical" evidence="1">
    <location>
        <begin position="386"/>
        <end position="405"/>
    </location>
</feature>
<accession>A0A1Y3P9W5</accession>